<comment type="caution">
    <text evidence="2">The sequence shown here is derived from an EMBL/GenBank/DDBJ whole genome shotgun (WGS) entry which is preliminary data.</text>
</comment>
<evidence type="ECO:0000313" key="2">
    <source>
        <dbReference type="EMBL" id="TMJ06482.1"/>
    </source>
</evidence>
<evidence type="ECO:0000313" key="3">
    <source>
        <dbReference type="Proteomes" id="UP000319353"/>
    </source>
</evidence>
<sequence length="85" mass="8993">MNVTPRSWIIVGLVIAGLGFAVFMVTIPKLEEAQTLGRQLAAALDPEAAKQVAHLHQQYYASIAVIVAGSVAIFFGLASLASRGR</sequence>
<reference evidence="2 3" key="1">
    <citation type="journal article" date="2019" name="Nat. Microbiol.">
        <title>Mediterranean grassland soil C-N compound turnover is dependent on rainfall and depth, and is mediated by genomically divergent microorganisms.</title>
        <authorList>
            <person name="Diamond S."/>
            <person name="Andeer P.F."/>
            <person name="Li Z."/>
            <person name="Crits-Christoph A."/>
            <person name="Burstein D."/>
            <person name="Anantharaman K."/>
            <person name="Lane K.R."/>
            <person name="Thomas B.C."/>
            <person name="Pan C."/>
            <person name="Northen T.R."/>
            <person name="Banfield J.F."/>
        </authorList>
    </citation>
    <scope>NUCLEOTIDE SEQUENCE [LARGE SCALE GENOMIC DNA]</scope>
    <source>
        <strain evidence="2">NP_4</strain>
    </source>
</reference>
<accession>A0A537LEY9</accession>
<dbReference type="EMBL" id="VBAL01000014">
    <property type="protein sequence ID" value="TMJ06482.1"/>
    <property type="molecule type" value="Genomic_DNA"/>
</dbReference>
<name>A0A537LEY9_9BACT</name>
<organism evidence="2 3">
    <name type="scientific">Candidatus Segetimicrobium genomatis</name>
    <dbReference type="NCBI Taxonomy" id="2569760"/>
    <lineage>
        <taxon>Bacteria</taxon>
        <taxon>Bacillati</taxon>
        <taxon>Candidatus Sysuimicrobiota</taxon>
        <taxon>Candidatus Sysuimicrobiia</taxon>
        <taxon>Candidatus Sysuimicrobiales</taxon>
        <taxon>Candidatus Segetimicrobiaceae</taxon>
        <taxon>Candidatus Segetimicrobium</taxon>
    </lineage>
</organism>
<keyword evidence="1" id="KW-0812">Transmembrane</keyword>
<keyword evidence="1" id="KW-0472">Membrane</keyword>
<evidence type="ECO:0000256" key="1">
    <source>
        <dbReference type="SAM" id="Phobius"/>
    </source>
</evidence>
<keyword evidence="1" id="KW-1133">Transmembrane helix</keyword>
<dbReference type="AlphaFoldDB" id="A0A537LEY9"/>
<protein>
    <submittedName>
        <fullName evidence="2">Uncharacterized protein</fullName>
    </submittedName>
</protein>
<gene>
    <name evidence="2" type="ORF">E6H01_01760</name>
</gene>
<dbReference type="Proteomes" id="UP000319353">
    <property type="component" value="Unassembled WGS sequence"/>
</dbReference>
<feature type="transmembrane region" description="Helical" evidence="1">
    <location>
        <begin position="59"/>
        <end position="81"/>
    </location>
</feature>
<feature type="transmembrane region" description="Helical" evidence="1">
    <location>
        <begin position="7"/>
        <end position="27"/>
    </location>
</feature>
<proteinExistence type="predicted"/>